<evidence type="ECO:0000256" key="10">
    <source>
        <dbReference type="SAM" id="SignalP"/>
    </source>
</evidence>
<evidence type="ECO:0000256" key="9">
    <source>
        <dbReference type="SAM" id="Phobius"/>
    </source>
</evidence>
<keyword evidence="10" id="KW-0732">Signal</keyword>
<dbReference type="EMBL" id="OA883046">
    <property type="protein sequence ID" value="CAD7277785.1"/>
    <property type="molecule type" value="Genomic_DNA"/>
</dbReference>
<evidence type="ECO:0000256" key="4">
    <source>
        <dbReference type="ARBA" id="ARBA00022989"/>
    </source>
</evidence>
<feature type="signal peptide" evidence="10">
    <location>
        <begin position="1"/>
        <end position="24"/>
    </location>
</feature>
<dbReference type="EMBL" id="CAJPEX010001009">
    <property type="protein sequence ID" value="CAG0917937.1"/>
    <property type="molecule type" value="Genomic_DNA"/>
</dbReference>
<dbReference type="InterPro" id="IPR000276">
    <property type="entry name" value="GPCR_Rhodpsn"/>
</dbReference>
<keyword evidence="3 9" id="KW-0812">Transmembrane</keyword>
<comment type="similarity">
    <text evidence="2">Belongs to the G-protein coupled receptor 1 family.</text>
</comment>
<dbReference type="PANTHER" id="PTHR24243:SF208">
    <property type="entry name" value="PYROKININ-1 RECEPTOR"/>
    <property type="match status" value="1"/>
</dbReference>
<keyword evidence="8" id="KW-0807">Transducer</keyword>
<feature type="chain" id="PRO_5036402969" description="G-protein coupled receptors family 1 profile domain-containing protein" evidence="10">
    <location>
        <begin position="25"/>
        <end position="157"/>
    </location>
</feature>
<dbReference type="Gene3D" id="1.20.1070.10">
    <property type="entry name" value="Rhodopsin 7-helix transmembrane proteins"/>
    <property type="match status" value="1"/>
</dbReference>
<dbReference type="Proteomes" id="UP000678499">
    <property type="component" value="Unassembled WGS sequence"/>
</dbReference>
<dbReference type="PRINTS" id="PR00237">
    <property type="entry name" value="GPCRRHODOPSN"/>
</dbReference>
<evidence type="ECO:0000256" key="2">
    <source>
        <dbReference type="ARBA" id="ARBA00010663"/>
    </source>
</evidence>
<keyword evidence="6 9" id="KW-0472">Membrane</keyword>
<keyword evidence="4 9" id="KW-1133">Transmembrane helix</keyword>
<dbReference type="Pfam" id="PF00001">
    <property type="entry name" value="7tm_1"/>
    <property type="match status" value="1"/>
</dbReference>
<dbReference type="SUPFAM" id="SSF81321">
    <property type="entry name" value="Family A G protein-coupled receptor-like"/>
    <property type="match status" value="1"/>
</dbReference>
<dbReference type="InterPro" id="IPR017452">
    <property type="entry name" value="GPCR_Rhodpsn_7TM"/>
</dbReference>
<proteinExistence type="inferred from homology"/>
<evidence type="ECO:0000313" key="12">
    <source>
        <dbReference type="EMBL" id="CAD7277785.1"/>
    </source>
</evidence>
<evidence type="ECO:0000256" key="5">
    <source>
        <dbReference type="ARBA" id="ARBA00023040"/>
    </source>
</evidence>
<protein>
    <recommendedName>
        <fullName evidence="11">G-protein coupled receptors family 1 profile domain-containing protein</fullName>
    </recommendedName>
</protein>
<dbReference type="GO" id="GO:0008188">
    <property type="term" value="F:neuropeptide receptor activity"/>
    <property type="evidence" value="ECO:0007669"/>
    <property type="project" value="TreeGrafter"/>
</dbReference>
<keyword evidence="13" id="KW-1185">Reference proteome</keyword>
<keyword evidence="5" id="KW-0297">G-protein coupled receptor</keyword>
<reference evidence="12" key="1">
    <citation type="submission" date="2020-11" db="EMBL/GenBank/DDBJ databases">
        <authorList>
            <person name="Tran Van P."/>
        </authorList>
    </citation>
    <scope>NUCLEOTIDE SEQUENCE</scope>
</reference>
<dbReference type="OrthoDB" id="5962705at2759"/>
<evidence type="ECO:0000259" key="11">
    <source>
        <dbReference type="PROSITE" id="PS50262"/>
    </source>
</evidence>
<feature type="domain" description="G-protein coupled receptors family 1 profile" evidence="11">
    <location>
        <begin position="1"/>
        <end position="65"/>
    </location>
</feature>
<dbReference type="AlphaFoldDB" id="A0A7R9BLY3"/>
<gene>
    <name evidence="12" type="ORF">NMOB1V02_LOCUS5508</name>
</gene>
<feature type="transmembrane region" description="Helical" evidence="9">
    <location>
        <begin position="48"/>
        <end position="68"/>
    </location>
</feature>
<name>A0A7R9BLY3_9CRUS</name>
<evidence type="ECO:0000256" key="7">
    <source>
        <dbReference type="ARBA" id="ARBA00023170"/>
    </source>
</evidence>
<evidence type="ECO:0000256" key="6">
    <source>
        <dbReference type="ARBA" id="ARBA00023136"/>
    </source>
</evidence>
<accession>A0A7R9BLY3</accession>
<dbReference type="GO" id="GO:0005886">
    <property type="term" value="C:plasma membrane"/>
    <property type="evidence" value="ECO:0007669"/>
    <property type="project" value="TreeGrafter"/>
</dbReference>
<sequence>MRALSLFQVAVVVAFFICWAPFHAQRLLAIYGDSENYWHARAYEILDNISGVLYYFSATVNPILYHILCARFRSAFKNYSTRIVLRNFLEVPNIAINRWSADFAPEQFRADHLSPFNTQCAFLVILGFMKADGRYLGGNVSGEKFCGLSTQEFLPVI</sequence>
<keyword evidence="7" id="KW-0675">Receptor</keyword>
<comment type="subcellular location">
    <subcellularLocation>
        <location evidence="1">Membrane</location>
        <topology evidence="1">Multi-pass membrane protein</topology>
    </subcellularLocation>
</comment>
<evidence type="ECO:0000256" key="1">
    <source>
        <dbReference type="ARBA" id="ARBA00004141"/>
    </source>
</evidence>
<evidence type="ECO:0000256" key="8">
    <source>
        <dbReference type="ARBA" id="ARBA00023224"/>
    </source>
</evidence>
<evidence type="ECO:0000313" key="13">
    <source>
        <dbReference type="Proteomes" id="UP000678499"/>
    </source>
</evidence>
<organism evidence="12">
    <name type="scientific">Notodromas monacha</name>
    <dbReference type="NCBI Taxonomy" id="399045"/>
    <lineage>
        <taxon>Eukaryota</taxon>
        <taxon>Metazoa</taxon>
        <taxon>Ecdysozoa</taxon>
        <taxon>Arthropoda</taxon>
        <taxon>Crustacea</taxon>
        <taxon>Oligostraca</taxon>
        <taxon>Ostracoda</taxon>
        <taxon>Podocopa</taxon>
        <taxon>Podocopida</taxon>
        <taxon>Cypridocopina</taxon>
        <taxon>Cypridoidea</taxon>
        <taxon>Cyprididae</taxon>
        <taxon>Notodromas</taxon>
    </lineage>
</organism>
<dbReference type="PROSITE" id="PS50262">
    <property type="entry name" value="G_PROTEIN_RECEP_F1_2"/>
    <property type="match status" value="1"/>
</dbReference>
<evidence type="ECO:0000256" key="3">
    <source>
        <dbReference type="ARBA" id="ARBA00022692"/>
    </source>
</evidence>
<dbReference type="PANTHER" id="PTHR24243">
    <property type="entry name" value="G-PROTEIN COUPLED RECEPTOR"/>
    <property type="match status" value="1"/>
</dbReference>